<feature type="region of interest" description="Disordered" evidence="1">
    <location>
        <begin position="354"/>
        <end position="380"/>
    </location>
</feature>
<feature type="region of interest" description="Disordered" evidence="1">
    <location>
        <begin position="131"/>
        <end position="156"/>
    </location>
</feature>
<evidence type="ECO:0000256" key="1">
    <source>
        <dbReference type="SAM" id="MobiDB-lite"/>
    </source>
</evidence>
<evidence type="ECO:0000313" key="3">
    <source>
        <dbReference type="Proteomes" id="UP001460270"/>
    </source>
</evidence>
<name>A0AAW0NJG3_9GOBI</name>
<feature type="region of interest" description="Disordered" evidence="1">
    <location>
        <begin position="405"/>
        <end position="483"/>
    </location>
</feature>
<feature type="compositionally biased region" description="Polar residues" evidence="1">
    <location>
        <begin position="234"/>
        <end position="244"/>
    </location>
</feature>
<feature type="region of interest" description="Disordered" evidence="1">
    <location>
        <begin position="185"/>
        <end position="254"/>
    </location>
</feature>
<sequence length="483" mass="54915">MKTLVSKRLNAAAEEIFALFERVIAEYEEELCISKAEKHKKYEVLQSALNPRVLLHRLQTDQTSSLSPDVGLDSGLDQIITQIKEEPEKDLVRQEELKQLQVNIPELNVCVKIEESFSLLLQSQTVNKEEAQAEEISSHLHTDTEELTDHSSDYDEDFPKAQMEAEEEDNNNVQIQDISTAAQSLFFPKHKSDTEEPTDRDHSSDCDEDCPRVQMELEEEDDNNNNENIDNNNVQMNDTSTVSPHSDACRGTGRTVSRMKRRMWVVNEPDKLCYVGRVLLHRLQTDQTSSLSPDVGLDSGLDQIIRQIKEEPEEDLVGQEELKQLQNIPELNVCVKTEESFSLLLQSQTVNKEEAQAEEISSHLHTDTEELTDHSSDYDEDFPKAQMEAEEEDNNNVQIQDTSTAAQSLFFPKHKSDTEEPTDRDHSSDCDEDCPRVQMQLEEEDDNNVQINDTSTVSPHSGHFFPKDTLGSPAEGNIESLKK</sequence>
<evidence type="ECO:0000313" key="2">
    <source>
        <dbReference type="EMBL" id="KAK7898479.1"/>
    </source>
</evidence>
<keyword evidence="3" id="KW-1185">Reference proteome</keyword>
<comment type="caution">
    <text evidence="2">The sequence shown here is derived from an EMBL/GenBank/DDBJ whole genome shotgun (WGS) entry which is preliminary data.</text>
</comment>
<organism evidence="2 3">
    <name type="scientific">Mugilogobius chulae</name>
    <name type="common">yellowstripe goby</name>
    <dbReference type="NCBI Taxonomy" id="88201"/>
    <lineage>
        <taxon>Eukaryota</taxon>
        <taxon>Metazoa</taxon>
        <taxon>Chordata</taxon>
        <taxon>Craniata</taxon>
        <taxon>Vertebrata</taxon>
        <taxon>Euteleostomi</taxon>
        <taxon>Actinopterygii</taxon>
        <taxon>Neopterygii</taxon>
        <taxon>Teleostei</taxon>
        <taxon>Neoteleostei</taxon>
        <taxon>Acanthomorphata</taxon>
        <taxon>Gobiaria</taxon>
        <taxon>Gobiiformes</taxon>
        <taxon>Gobioidei</taxon>
        <taxon>Gobiidae</taxon>
        <taxon>Gobionellinae</taxon>
        <taxon>Mugilogobius</taxon>
    </lineage>
</organism>
<dbReference type="Proteomes" id="UP001460270">
    <property type="component" value="Unassembled WGS sequence"/>
</dbReference>
<feature type="compositionally biased region" description="Basic and acidic residues" evidence="1">
    <location>
        <begin position="414"/>
        <end position="435"/>
    </location>
</feature>
<feature type="compositionally biased region" description="Basic and acidic residues" evidence="1">
    <location>
        <begin position="190"/>
        <end position="211"/>
    </location>
</feature>
<feature type="compositionally biased region" description="Polar residues" evidence="1">
    <location>
        <begin position="448"/>
        <end position="459"/>
    </location>
</feature>
<dbReference type="EMBL" id="JBBPFD010000014">
    <property type="protein sequence ID" value="KAK7898479.1"/>
    <property type="molecule type" value="Genomic_DNA"/>
</dbReference>
<gene>
    <name evidence="2" type="ORF">WMY93_019332</name>
</gene>
<dbReference type="AlphaFoldDB" id="A0AAW0NJG3"/>
<accession>A0AAW0NJG3</accession>
<reference evidence="3" key="1">
    <citation type="submission" date="2024-04" db="EMBL/GenBank/DDBJ databases">
        <title>Salinicola lusitanus LLJ914,a marine bacterium isolated from the Okinawa Trough.</title>
        <authorList>
            <person name="Li J."/>
        </authorList>
    </citation>
    <scope>NUCLEOTIDE SEQUENCE [LARGE SCALE GENOMIC DNA]</scope>
</reference>
<protein>
    <submittedName>
        <fullName evidence="2">Uncharacterized protein</fullName>
    </submittedName>
</protein>
<proteinExistence type="predicted"/>